<gene>
    <name evidence="2" type="ORF">EHQ76_05375</name>
</gene>
<keyword evidence="1" id="KW-0812">Transmembrane</keyword>
<evidence type="ECO:0008006" key="4">
    <source>
        <dbReference type="Google" id="ProtNLM"/>
    </source>
</evidence>
<reference evidence="2 3" key="1">
    <citation type="journal article" date="2019" name="PLoS Negl. Trop. Dis.">
        <title>Revisiting the worldwide diversity of Leptospira species in the environment.</title>
        <authorList>
            <person name="Vincent A.T."/>
            <person name="Schiettekatte O."/>
            <person name="Bourhy P."/>
            <person name="Veyrier F.J."/>
            <person name="Picardeau M."/>
        </authorList>
    </citation>
    <scope>NUCLEOTIDE SEQUENCE [LARGE SCALE GENOMIC DNA]</scope>
    <source>
        <strain evidence="2 3">201702444</strain>
    </source>
</reference>
<dbReference type="EMBL" id="RQGN01000029">
    <property type="protein sequence ID" value="TGM07091.1"/>
    <property type="molecule type" value="Genomic_DNA"/>
</dbReference>
<sequence length="112" mass="12683">MKFRIPFSIFVLFILFTANCSSDHVVIQRPLTGEEKTLGRVQGSACGFLGVLVPWYYFFPIQQNSKVERAYNYAVQQIPGAKGLKNITIEETWFWAVLGITQCMTISGDAIR</sequence>
<evidence type="ECO:0000313" key="2">
    <source>
        <dbReference type="EMBL" id="TGM07091.1"/>
    </source>
</evidence>
<dbReference type="AlphaFoldDB" id="A0A5F2BNI4"/>
<keyword evidence="1" id="KW-1133">Transmembrane helix</keyword>
<evidence type="ECO:0000256" key="1">
    <source>
        <dbReference type="SAM" id="Phobius"/>
    </source>
</evidence>
<protein>
    <recommendedName>
        <fullName evidence="4">Lipoprotein</fullName>
    </recommendedName>
</protein>
<comment type="caution">
    <text evidence="2">The sequence shown here is derived from an EMBL/GenBank/DDBJ whole genome shotgun (WGS) entry which is preliminary data.</text>
</comment>
<dbReference type="OrthoDB" id="5540922at2"/>
<dbReference type="Proteomes" id="UP000298429">
    <property type="component" value="Unassembled WGS sequence"/>
</dbReference>
<keyword evidence="1" id="KW-0472">Membrane</keyword>
<feature type="transmembrane region" description="Helical" evidence="1">
    <location>
        <begin position="38"/>
        <end position="59"/>
    </location>
</feature>
<name>A0A5F2BNI4_9LEPT</name>
<evidence type="ECO:0000313" key="3">
    <source>
        <dbReference type="Proteomes" id="UP000298429"/>
    </source>
</evidence>
<proteinExistence type="predicted"/>
<accession>A0A5F2BNI4</accession>
<organism evidence="2 3">
    <name type="scientific">Leptospira barantonii</name>
    <dbReference type="NCBI Taxonomy" id="2023184"/>
    <lineage>
        <taxon>Bacteria</taxon>
        <taxon>Pseudomonadati</taxon>
        <taxon>Spirochaetota</taxon>
        <taxon>Spirochaetia</taxon>
        <taxon>Leptospirales</taxon>
        <taxon>Leptospiraceae</taxon>
        <taxon>Leptospira</taxon>
    </lineage>
</organism>